<dbReference type="AlphaFoldDB" id="H1A819"/>
<dbReference type="EMBL" id="AB426045">
    <property type="protein sequence ID" value="BAL46393.1"/>
    <property type="molecule type" value="Genomic_DNA"/>
</dbReference>
<keyword evidence="1" id="KW-0472">Membrane</keyword>
<evidence type="ECO:0000313" key="2">
    <source>
        <dbReference type="EMBL" id="BAL46393.1"/>
    </source>
</evidence>
<reference evidence="3" key="1">
    <citation type="submission" date="2008-02" db="EMBL/GenBank/DDBJ databases">
        <title>Phylogenetic relationship among two wing-morphs and its social parasite in the ant genus Vollenhovia.</title>
        <authorList>
            <person name="Kobayashi K."/>
            <person name="Tamura K."/>
            <person name="Ohkawara K."/>
            <person name="Hasegawa E."/>
        </authorList>
    </citation>
    <scope>NUCLEOTIDE SEQUENCE</scope>
    <source>
        <strain evidence="2">Vb1</strain>
        <strain evidence="3">Vb2</strain>
        <strain evidence="4">Vb3</strain>
    </source>
</reference>
<name>H1A819_9HYME</name>
<keyword evidence="1" id="KW-0812">Transmembrane</keyword>
<dbReference type="EMBL" id="AB426047">
    <property type="protein sequence ID" value="BAL46403.1"/>
    <property type="molecule type" value="Genomic_DNA"/>
</dbReference>
<gene>
    <name evidence="3" type="primary">ATP8</name>
</gene>
<evidence type="ECO:0000256" key="1">
    <source>
        <dbReference type="SAM" id="Phobius"/>
    </source>
</evidence>
<dbReference type="EMBL" id="AB426046">
    <property type="protein sequence ID" value="BAL46398.1"/>
    <property type="molecule type" value="Genomic_DNA"/>
</dbReference>
<keyword evidence="3" id="KW-0496">Mitochondrion</keyword>
<evidence type="ECO:0000313" key="4">
    <source>
        <dbReference type="EMBL" id="BAL46403.1"/>
    </source>
</evidence>
<evidence type="ECO:0000313" key="3">
    <source>
        <dbReference type="EMBL" id="BAL46398.1"/>
    </source>
</evidence>
<geneLocation type="mitochondrion" evidence="3"/>
<proteinExistence type="predicted"/>
<organism evidence="3">
    <name type="scientific">Vollenhovia benzai</name>
    <dbReference type="NCBI Taxonomy" id="507703"/>
    <lineage>
        <taxon>Eukaryota</taxon>
        <taxon>Metazoa</taxon>
        <taxon>Ecdysozoa</taxon>
        <taxon>Arthropoda</taxon>
        <taxon>Hexapoda</taxon>
        <taxon>Insecta</taxon>
        <taxon>Pterygota</taxon>
        <taxon>Neoptera</taxon>
        <taxon>Endopterygota</taxon>
        <taxon>Hymenoptera</taxon>
        <taxon>Apocrita</taxon>
        <taxon>Aculeata</taxon>
        <taxon>Formicoidea</taxon>
        <taxon>Formicidae</taxon>
        <taxon>Myrmicinae</taxon>
        <taxon>Vollenhovia</taxon>
    </lineage>
</organism>
<sequence>MMPMYWLLMMITLLMFFLVTNALLYFFSWNFTPRIMGTPNETPQG</sequence>
<accession>H1A819</accession>
<keyword evidence="1" id="KW-1133">Transmembrane helix</keyword>
<feature type="transmembrane region" description="Helical" evidence="1">
    <location>
        <begin position="6"/>
        <end position="27"/>
    </location>
</feature>
<protein>
    <submittedName>
        <fullName evidence="3">ATP synthase F0 subunit 8</fullName>
    </submittedName>
</protein>